<dbReference type="InterPro" id="IPR011011">
    <property type="entry name" value="Znf_FYVE_PHD"/>
</dbReference>
<dbReference type="Gene3D" id="3.30.40.10">
    <property type="entry name" value="Zinc/RING finger domain, C3HC4 (zinc finger)"/>
    <property type="match status" value="1"/>
</dbReference>
<evidence type="ECO:0000256" key="4">
    <source>
        <dbReference type="ARBA" id="ARBA00022723"/>
    </source>
</evidence>
<dbReference type="InterPro" id="IPR019787">
    <property type="entry name" value="Znf_PHD-finger"/>
</dbReference>
<comment type="similarity">
    <text evidence="2">Belongs to the pterin-4-alpha-carbinolamine dehydratase family.</text>
</comment>
<dbReference type="SMR" id="A0A482WKN4"/>
<keyword evidence="10" id="KW-1185">Reference proteome</keyword>
<feature type="domain" description="PHD-type" evidence="8">
    <location>
        <begin position="3"/>
        <end position="51"/>
    </location>
</feature>
<dbReference type="SUPFAM" id="SSF55248">
    <property type="entry name" value="PCD-like"/>
    <property type="match status" value="1"/>
</dbReference>
<proteinExistence type="inferred from homology"/>
<evidence type="ECO:0000313" key="10">
    <source>
        <dbReference type="Proteomes" id="UP000291343"/>
    </source>
</evidence>
<name>A0A482WKN4_LAOST</name>
<dbReference type="OrthoDB" id="10564874at2759"/>
<comment type="caution">
    <text evidence="9">The sequence shown here is derived from an EMBL/GenBank/DDBJ whole genome shotgun (WGS) entry which is preliminary data.</text>
</comment>
<dbReference type="GO" id="GO:0008124">
    <property type="term" value="F:4-alpha-hydroxytetrahydrobiopterin dehydratase activity"/>
    <property type="evidence" value="ECO:0007669"/>
    <property type="project" value="UniProtKB-EC"/>
</dbReference>
<keyword evidence="7" id="KW-0456">Lyase</keyword>
<dbReference type="InterPro" id="IPR013083">
    <property type="entry name" value="Znf_RING/FYVE/PHD"/>
</dbReference>
<evidence type="ECO:0000256" key="2">
    <source>
        <dbReference type="ARBA" id="ARBA00006472"/>
    </source>
</evidence>
<dbReference type="AlphaFoldDB" id="A0A482WKN4"/>
<evidence type="ECO:0000256" key="7">
    <source>
        <dbReference type="ARBA" id="ARBA00023239"/>
    </source>
</evidence>
<evidence type="ECO:0000256" key="1">
    <source>
        <dbReference type="ARBA" id="ARBA00001554"/>
    </source>
</evidence>
<sequence length="258" mass="29847">MTCPICVQEISKGTIITCFGTCKRKFHLTCLTLSVEDSKRILEKDMKWKCDVKYCFIGDGYDYFINYKQKEMGYLVSKIQYEIDNIDKLFKSYSSSVQNITNGLNDFQEEIRKLKDRYDERSPQEKDKLPNVSPKPITLDELVSNGWVANKNKKLLKKSFEFESGSSAISFINRTTKELEKEPINNMPQITLQIKTVTVILASKEQEDKVDNMMLKTANMIDGAAPRTLKIIPNAPKIRHNGSKPIHAFWRRKIHHNL</sequence>
<dbReference type="EMBL" id="QKKF02033200">
    <property type="protein sequence ID" value="RZF33880.1"/>
    <property type="molecule type" value="Genomic_DNA"/>
</dbReference>
<dbReference type="GO" id="GO:0008270">
    <property type="term" value="F:zinc ion binding"/>
    <property type="evidence" value="ECO:0007669"/>
    <property type="project" value="UniProtKB-KW"/>
</dbReference>
<dbReference type="InParanoid" id="A0A482WKN4"/>
<keyword evidence="4" id="KW-0479">Metal-binding</keyword>
<evidence type="ECO:0000259" key="8">
    <source>
        <dbReference type="Pfam" id="PF00628"/>
    </source>
</evidence>
<dbReference type="Proteomes" id="UP000291343">
    <property type="component" value="Unassembled WGS sequence"/>
</dbReference>
<dbReference type="InterPro" id="IPR036428">
    <property type="entry name" value="PCD_sf"/>
</dbReference>
<keyword evidence="5" id="KW-0863">Zinc-finger</keyword>
<comment type="catalytic activity">
    <reaction evidence="1">
        <text>(4aS,6R)-4a-hydroxy-L-erythro-5,6,7,8-tetrahydrobiopterin = (6R)-L-erythro-6,7-dihydrobiopterin + H2O</text>
        <dbReference type="Rhea" id="RHEA:11920"/>
        <dbReference type="ChEBI" id="CHEBI:15377"/>
        <dbReference type="ChEBI" id="CHEBI:15642"/>
        <dbReference type="ChEBI" id="CHEBI:43120"/>
        <dbReference type="EC" id="4.2.1.96"/>
    </reaction>
</comment>
<dbReference type="Gene3D" id="3.30.1360.20">
    <property type="entry name" value="Transcriptional coactivator/pterin dehydratase"/>
    <property type="match status" value="1"/>
</dbReference>
<evidence type="ECO:0000256" key="6">
    <source>
        <dbReference type="ARBA" id="ARBA00022833"/>
    </source>
</evidence>
<keyword evidence="6" id="KW-0862">Zinc</keyword>
<dbReference type="Pfam" id="PF01329">
    <property type="entry name" value="Pterin_4a"/>
    <property type="match status" value="1"/>
</dbReference>
<reference evidence="9 10" key="1">
    <citation type="journal article" date="2017" name="Gigascience">
        <title>Genome sequence of the small brown planthopper, Laodelphax striatellus.</title>
        <authorList>
            <person name="Zhu J."/>
            <person name="Jiang F."/>
            <person name="Wang X."/>
            <person name="Yang P."/>
            <person name="Bao Y."/>
            <person name="Zhao W."/>
            <person name="Wang W."/>
            <person name="Lu H."/>
            <person name="Wang Q."/>
            <person name="Cui N."/>
            <person name="Li J."/>
            <person name="Chen X."/>
            <person name="Luo L."/>
            <person name="Yu J."/>
            <person name="Kang L."/>
            <person name="Cui F."/>
        </authorList>
    </citation>
    <scope>NUCLEOTIDE SEQUENCE [LARGE SCALE GENOMIC DNA]</scope>
    <source>
        <strain evidence="9">Lst14</strain>
    </source>
</reference>
<protein>
    <recommendedName>
        <fullName evidence="3">4a-hydroxytetrahydrobiopterin dehydratase</fullName>
        <ecNumber evidence="3">4.2.1.96</ecNumber>
    </recommendedName>
</protein>
<evidence type="ECO:0000313" key="9">
    <source>
        <dbReference type="EMBL" id="RZF33880.1"/>
    </source>
</evidence>
<dbReference type="SUPFAM" id="SSF57903">
    <property type="entry name" value="FYVE/PHD zinc finger"/>
    <property type="match status" value="1"/>
</dbReference>
<organism evidence="9 10">
    <name type="scientific">Laodelphax striatellus</name>
    <name type="common">Small brown planthopper</name>
    <name type="synonym">Delphax striatella</name>
    <dbReference type="NCBI Taxonomy" id="195883"/>
    <lineage>
        <taxon>Eukaryota</taxon>
        <taxon>Metazoa</taxon>
        <taxon>Ecdysozoa</taxon>
        <taxon>Arthropoda</taxon>
        <taxon>Hexapoda</taxon>
        <taxon>Insecta</taxon>
        <taxon>Pterygota</taxon>
        <taxon>Neoptera</taxon>
        <taxon>Paraneoptera</taxon>
        <taxon>Hemiptera</taxon>
        <taxon>Auchenorrhyncha</taxon>
        <taxon>Fulgoroidea</taxon>
        <taxon>Delphacidae</taxon>
        <taxon>Criomorphinae</taxon>
        <taxon>Laodelphax</taxon>
    </lineage>
</organism>
<gene>
    <name evidence="9" type="ORF">LSTR_LSTR009904</name>
</gene>
<dbReference type="EC" id="4.2.1.96" evidence="3"/>
<dbReference type="Pfam" id="PF00628">
    <property type="entry name" value="PHD"/>
    <property type="match status" value="1"/>
</dbReference>
<evidence type="ECO:0000256" key="3">
    <source>
        <dbReference type="ARBA" id="ARBA00013252"/>
    </source>
</evidence>
<accession>A0A482WKN4</accession>
<dbReference type="GO" id="GO:0006729">
    <property type="term" value="P:tetrahydrobiopterin biosynthetic process"/>
    <property type="evidence" value="ECO:0007669"/>
    <property type="project" value="InterPro"/>
</dbReference>
<dbReference type="InterPro" id="IPR001533">
    <property type="entry name" value="Pterin_deHydtase"/>
</dbReference>
<evidence type="ECO:0000256" key="5">
    <source>
        <dbReference type="ARBA" id="ARBA00022771"/>
    </source>
</evidence>